<feature type="binding site" description="in other chain" evidence="10">
    <location>
        <begin position="262"/>
        <end position="263"/>
    </location>
    <ligand>
        <name>ATP</name>
        <dbReference type="ChEBI" id="CHEBI:30616"/>
        <note>ligand shared between two neighboring subunits</note>
    </ligand>
</feature>
<dbReference type="PROSITE" id="PS00376">
    <property type="entry name" value="ADOMET_SYNTHASE_1"/>
    <property type="match status" value="1"/>
</dbReference>
<gene>
    <name evidence="10 16" type="primary">metK</name>
    <name evidence="16" type="ORF">OSSY52_14290</name>
</gene>
<dbReference type="GO" id="GO:0004478">
    <property type="term" value="F:methionine adenosyltransferase activity"/>
    <property type="evidence" value="ECO:0007669"/>
    <property type="project" value="UniProtKB-UniRule"/>
</dbReference>
<comment type="function">
    <text evidence="10">Catalyzes the formation of S-adenosylmethionine (AdoMet) from methionine and ATP. The overall synthetic reaction is composed of two sequential steps, AdoMet formation and the subsequent tripolyphosphate hydrolysis which occurs prior to release of AdoMet from the enzyme.</text>
</comment>
<accession>A0A7G1G475</accession>
<dbReference type="InterPro" id="IPR022629">
    <property type="entry name" value="S-AdoMet_synt_central"/>
</dbReference>
<dbReference type="Pfam" id="PF02772">
    <property type="entry name" value="S-AdoMet_synt_M"/>
    <property type="match status" value="1"/>
</dbReference>
<feature type="region of interest" description="Flexible loop" evidence="10">
    <location>
        <begin position="104"/>
        <end position="114"/>
    </location>
</feature>
<dbReference type="FunCoup" id="A0A7G1G475">
    <property type="interactions" value="392"/>
</dbReference>
<evidence type="ECO:0000259" key="15">
    <source>
        <dbReference type="Pfam" id="PF02773"/>
    </source>
</evidence>
<evidence type="ECO:0000259" key="13">
    <source>
        <dbReference type="Pfam" id="PF00438"/>
    </source>
</evidence>
<dbReference type="InterPro" id="IPR022628">
    <property type="entry name" value="S-AdoMet_synt_N"/>
</dbReference>
<comment type="subunit">
    <text evidence="10">Homotetramer; dimer of dimers.</text>
</comment>
<dbReference type="UniPathway" id="UPA00315">
    <property type="reaction ID" value="UER00080"/>
</dbReference>
<keyword evidence="5 10" id="KW-0479">Metal-binding</keyword>
<feature type="binding site" evidence="10">
    <location>
        <position position="256"/>
    </location>
    <ligand>
        <name>L-methionine</name>
        <dbReference type="ChEBI" id="CHEBI:57844"/>
        <note>ligand shared between two neighboring subunits</note>
    </ligand>
</feature>
<feature type="binding site" evidence="10">
    <location>
        <position position="283"/>
    </location>
    <ligand>
        <name>ATP</name>
        <dbReference type="ChEBI" id="CHEBI:30616"/>
        <note>ligand shared between two neighboring subunits</note>
    </ligand>
</feature>
<dbReference type="InParanoid" id="A0A7G1G475"/>
<evidence type="ECO:0000256" key="5">
    <source>
        <dbReference type="ARBA" id="ARBA00022723"/>
    </source>
</evidence>
<dbReference type="InterPro" id="IPR002133">
    <property type="entry name" value="S-AdoMet_synthetase"/>
</dbReference>
<keyword evidence="10" id="KW-0963">Cytoplasm</keyword>
<keyword evidence="6 10" id="KW-0547">Nucleotide-binding</keyword>
<dbReference type="RefSeq" id="WP_190613728.1">
    <property type="nucleotide sequence ID" value="NZ_AP018712.1"/>
</dbReference>
<reference evidence="16 17" key="1">
    <citation type="submission" date="2018-06" db="EMBL/GenBank/DDBJ databases">
        <title>Genome sequencing of Oceanotoga sp. sy52.</title>
        <authorList>
            <person name="Mori K."/>
        </authorList>
    </citation>
    <scope>NUCLEOTIDE SEQUENCE [LARGE SCALE GENOMIC DNA]</scope>
    <source>
        <strain evidence="17">sy52</strain>
    </source>
</reference>
<sequence length="402" mass="44503">MYKRLFTSESVTEGHPDKVADQISDAILDAILEKESEENRINARVAVETLVTTGTAFIAGEIRTSAYVDVPKIVRKTIKEIGYDRAKYGFDADTCGVIVSIDEQSSDIAMGVDESLEIKQNGDGKDPYEHIGAGDQGIMFGYATNETEEYMPMPIVYAHKLAQRLTKVRKNKILDFLRPDGKTQVTIEYDENNKPVAIDTVLISTQHDPNVTREEIEKALIEHVINPVMPKELMKKDTKILVNPTGRFVLGGPHADTGLTGRKIIVDTYGGWVPHGGGAFSGKDPSKVDRSAHYMARYVAKNVVAAGLADELMIQLGYAIGVAEPVSLLIDTKGTAKVEEEKLKKVITEIFDFRPGAIIKHLDLLQPVYKKTAAYGHFGRDDFEFTWEKLDKVNELKAAFGI</sequence>
<feature type="domain" description="S-adenosylmethionine synthetase C-terminal" evidence="15">
    <location>
        <begin position="250"/>
        <end position="389"/>
    </location>
</feature>
<protein>
    <recommendedName>
        <fullName evidence="10">S-adenosylmethionine synthase</fullName>
        <shortName evidence="10">AdoMet synthase</shortName>
        <ecNumber evidence="10">2.5.1.6</ecNumber>
    </recommendedName>
    <alternativeName>
        <fullName evidence="10">MAT</fullName>
    </alternativeName>
    <alternativeName>
        <fullName evidence="10">Methionine adenosyltransferase</fullName>
    </alternativeName>
</protein>
<dbReference type="Pfam" id="PF02773">
    <property type="entry name" value="S-AdoMet_synt_C"/>
    <property type="match status" value="1"/>
</dbReference>
<dbReference type="Pfam" id="PF00438">
    <property type="entry name" value="S-AdoMet_synt_N"/>
    <property type="match status" value="1"/>
</dbReference>
<feature type="binding site" description="in other chain" evidence="10">
    <location>
        <position position="61"/>
    </location>
    <ligand>
        <name>L-methionine</name>
        <dbReference type="ChEBI" id="CHEBI:57844"/>
        <note>ligand shared between two neighboring subunits</note>
    </ligand>
</feature>
<dbReference type="EC" id="2.5.1.6" evidence="10"/>
<comment type="cofactor">
    <cofactor evidence="10">
        <name>K(+)</name>
        <dbReference type="ChEBI" id="CHEBI:29103"/>
    </cofactor>
    <text evidence="10">Binds 1 potassium ion per subunit.</text>
</comment>
<evidence type="ECO:0000256" key="11">
    <source>
        <dbReference type="RuleBase" id="RU000542"/>
    </source>
</evidence>
<feature type="binding site" evidence="10">
    <location>
        <position position="279"/>
    </location>
    <ligand>
        <name>ATP</name>
        <dbReference type="ChEBI" id="CHEBI:30616"/>
        <note>ligand shared between two neighboring subunits</note>
    </ligand>
</feature>
<dbReference type="HAMAP" id="MF_00086">
    <property type="entry name" value="S_AdoMet_synth1"/>
    <property type="match status" value="1"/>
</dbReference>
<keyword evidence="9 10" id="KW-0630">Potassium</keyword>
<dbReference type="GO" id="GO:0006730">
    <property type="term" value="P:one-carbon metabolic process"/>
    <property type="evidence" value="ECO:0007669"/>
    <property type="project" value="UniProtKB-KW"/>
</dbReference>
<organism evidence="16 17">
    <name type="scientific">Tepiditoga spiralis</name>
    <dbReference type="NCBI Taxonomy" id="2108365"/>
    <lineage>
        <taxon>Bacteria</taxon>
        <taxon>Thermotogati</taxon>
        <taxon>Thermotogota</taxon>
        <taxon>Thermotogae</taxon>
        <taxon>Petrotogales</taxon>
        <taxon>Petrotogaceae</taxon>
        <taxon>Tepiditoga</taxon>
    </lineage>
</organism>
<dbReference type="CDD" id="cd18079">
    <property type="entry name" value="S-AdoMet_synt"/>
    <property type="match status" value="1"/>
</dbReference>
<name>A0A7G1G475_9BACT</name>
<evidence type="ECO:0000259" key="14">
    <source>
        <dbReference type="Pfam" id="PF02772"/>
    </source>
</evidence>
<comment type="similarity">
    <text evidence="2 10 12">Belongs to the AdoMet synthase family.</text>
</comment>
<comment type="catalytic activity">
    <reaction evidence="10">
        <text>L-methionine + ATP + H2O = S-adenosyl-L-methionine + phosphate + diphosphate</text>
        <dbReference type="Rhea" id="RHEA:21080"/>
        <dbReference type="ChEBI" id="CHEBI:15377"/>
        <dbReference type="ChEBI" id="CHEBI:30616"/>
        <dbReference type="ChEBI" id="CHEBI:33019"/>
        <dbReference type="ChEBI" id="CHEBI:43474"/>
        <dbReference type="ChEBI" id="CHEBI:57844"/>
        <dbReference type="ChEBI" id="CHEBI:59789"/>
        <dbReference type="EC" id="2.5.1.6"/>
    </reaction>
</comment>
<dbReference type="AlphaFoldDB" id="A0A7G1G475"/>
<evidence type="ECO:0000256" key="9">
    <source>
        <dbReference type="ARBA" id="ARBA00022958"/>
    </source>
</evidence>
<evidence type="ECO:0000256" key="6">
    <source>
        <dbReference type="ARBA" id="ARBA00022741"/>
    </source>
</evidence>
<keyword evidence="7 10" id="KW-0067">ATP-binding</keyword>
<feature type="binding site" description="in other chain" evidence="10">
    <location>
        <begin position="247"/>
        <end position="248"/>
    </location>
    <ligand>
        <name>ATP</name>
        <dbReference type="ChEBI" id="CHEBI:30616"/>
        <note>ligand shared between two neighboring subunits</note>
    </ligand>
</feature>
<dbReference type="GO" id="GO:0006556">
    <property type="term" value="P:S-adenosylmethionine biosynthetic process"/>
    <property type="evidence" value="ECO:0007669"/>
    <property type="project" value="UniProtKB-UniRule"/>
</dbReference>
<evidence type="ECO:0000256" key="4">
    <source>
        <dbReference type="ARBA" id="ARBA00022679"/>
    </source>
</evidence>
<dbReference type="Gene3D" id="3.30.300.10">
    <property type="match status" value="3"/>
</dbReference>
<dbReference type="Proteomes" id="UP000516361">
    <property type="component" value="Chromosome"/>
</dbReference>
<dbReference type="InterPro" id="IPR022631">
    <property type="entry name" value="ADOMET_SYNTHASE_CS"/>
</dbReference>
<evidence type="ECO:0000256" key="1">
    <source>
        <dbReference type="ARBA" id="ARBA00005224"/>
    </source>
</evidence>
<dbReference type="PROSITE" id="PS00377">
    <property type="entry name" value="ADOMET_SYNTHASE_2"/>
    <property type="match status" value="1"/>
</dbReference>
<dbReference type="PANTHER" id="PTHR11964">
    <property type="entry name" value="S-ADENOSYLMETHIONINE SYNTHETASE"/>
    <property type="match status" value="1"/>
</dbReference>
<dbReference type="GO" id="GO:0005524">
    <property type="term" value="F:ATP binding"/>
    <property type="evidence" value="ECO:0007669"/>
    <property type="project" value="UniProtKB-UniRule"/>
</dbReference>
<feature type="binding site" evidence="10">
    <location>
        <position position="48"/>
    </location>
    <ligand>
        <name>K(+)</name>
        <dbReference type="ChEBI" id="CHEBI:29103"/>
    </ligand>
</feature>
<dbReference type="GO" id="GO:0000287">
    <property type="term" value="F:magnesium ion binding"/>
    <property type="evidence" value="ECO:0007669"/>
    <property type="project" value="UniProtKB-UniRule"/>
</dbReference>
<evidence type="ECO:0000256" key="3">
    <source>
        <dbReference type="ARBA" id="ARBA00022563"/>
    </source>
</evidence>
<evidence type="ECO:0000256" key="2">
    <source>
        <dbReference type="ARBA" id="ARBA00009685"/>
    </source>
</evidence>
<evidence type="ECO:0000313" key="16">
    <source>
        <dbReference type="EMBL" id="BBE31288.1"/>
    </source>
</evidence>
<dbReference type="EMBL" id="AP018712">
    <property type="protein sequence ID" value="BBE31288.1"/>
    <property type="molecule type" value="Genomic_DNA"/>
</dbReference>
<dbReference type="FunFam" id="3.30.300.10:FF:000003">
    <property type="entry name" value="S-adenosylmethionine synthase"/>
    <property type="match status" value="1"/>
</dbReference>
<feature type="domain" description="S-adenosylmethionine synthetase N-terminal" evidence="13">
    <location>
        <begin position="4"/>
        <end position="105"/>
    </location>
</feature>
<dbReference type="NCBIfam" id="TIGR01034">
    <property type="entry name" value="metK"/>
    <property type="match status" value="1"/>
</dbReference>
<feature type="binding site" description="in other chain" evidence="10">
    <location>
        <position position="287"/>
    </location>
    <ligand>
        <name>L-methionine</name>
        <dbReference type="ChEBI" id="CHEBI:57844"/>
        <note>ligand shared between two neighboring subunits</note>
    </ligand>
</feature>
<evidence type="ECO:0000256" key="10">
    <source>
        <dbReference type="HAMAP-Rule" id="MF_00086"/>
    </source>
</evidence>
<evidence type="ECO:0000313" key="17">
    <source>
        <dbReference type="Proteomes" id="UP000516361"/>
    </source>
</evidence>
<keyword evidence="8 10" id="KW-0460">Magnesium</keyword>
<dbReference type="SUPFAM" id="SSF55973">
    <property type="entry name" value="S-adenosylmethionine synthetase"/>
    <property type="match status" value="3"/>
</dbReference>
<comment type="pathway">
    <text evidence="1 10">Amino-acid biosynthesis; S-adenosyl-L-methionine biosynthesis; S-adenosyl-L-methionine from L-methionine: step 1/1.</text>
</comment>
<keyword evidence="4 10" id="KW-0808">Transferase</keyword>
<feature type="binding site" evidence="10">
    <location>
        <position position="256"/>
    </location>
    <ligand>
        <name>ATP</name>
        <dbReference type="ChEBI" id="CHEBI:30616"/>
        <note>ligand shared between two neighboring subunits</note>
    </ligand>
</feature>
<evidence type="ECO:0000256" key="12">
    <source>
        <dbReference type="RuleBase" id="RU004462"/>
    </source>
</evidence>
<dbReference type="InterPro" id="IPR022636">
    <property type="entry name" value="S-AdoMet_synthetase_sfam"/>
</dbReference>
<dbReference type="PIRSF" id="PIRSF000497">
    <property type="entry name" value="MAT"/>
    <property type="match status" value="1"/>
</dbReference>
<dbReference type="KEGG" id="ocy:OSSY52_14290"/>
<feature type="binding site" description="in other chain" evidence="10">
    <location>
        <position position="15"/>
    </location>
    <ligand>
        <name>ATP</name>
        <dbReference type="ChEBI" id="CHEBI:30616"/>
        <note>ligand shared between two neighboring subunits</note>
    </ligand>
</feature>
<evidence type="ECO:0000256" key="7">
    <source>
        <dbReference type="ARBA" id="ARBA00022840"/>
    </source>
</evidence>
<dbReference type="InterPro" id="IPR022630">
    <property type="entry name" value="S-AdoMet_synt_C"/>
</dbReference>
<keyword evidence="17" id="KW-1185">Reference proteome</keyword>
<feature type="binding site" description="in other chain" evidence="10">
    <location>
        <begin position="180"/>
        <end position="182"/>
    </location>
    <ligand>
        <name>ATP</name>
        <dbReference type="ChEBI" id="CHEBI:30616"/>
        <note>ligand shared between two neighboring subunits</note>
    </ligand>
</feature>
<proteinExistence type="inferred from homology"/>
<evidence type="ECO:0000256" key="8">
    <source>
        <dbReference type="ARBA" id="ARBA00022842"/>
    </source>
</evidence>
<dbReference type="GO" id="GO:0005737">
    <property type="term" value="C:cytoplasm"/>
    <property type="evidence" value="ECO:0007669"/>
    <property type="project" value="UniProtKB-SubCell"/>
</dbReference>
<comment type="cofactor">
    <cofactor evidence="10">
        <name>Mg(2+)</name>
        <dbReference type="ChEBI" id="CHEBI:18420"/>
    </cofactor>
    <text evidence="10">Binds 2 divalent ions per subunit.</text>
</comment>
<feature type="binding site" evidence="10">
    <location>
        <position position="17"/>
    </location>
    <ligand>
        <name>Mg(2+)</name>
        <dbReference type="ChEBI" id="CHEBI:18420"/>
    </ligand>
</feature>
<comment type="subcellular location">
    <subcellularLocation>
        <location evidence="10 11">Cytoplasm</location>
    </subcellularLocation>
</comment>
<feature type="binding site" description="in other chain" evidence="10">
    <location>
        <position position="104"/>
    </location>
    <ligand>
        <name>L-methionine</name>
        <dbReference type="ChEBI" id="CHEBI:57844"/>
        <note>ligand shared between two neighboring subunits</note>
    </ligand>
</feature>
<keyword evidence="3 10" id="KW-0554">One-carbon metabolism</keyword>
<feature type="domain" description="S-adenosylmethionine synthetase central" evidence="14">
    <location>
        <begin position="131"/>
        <end position="248"/>
    </location>
</feature>